<comment type="caution">
    <text evidence="2">The sequence shown here is derived from an EMBL/GenBank/DDBJ whole genome shotgun (WGS) entry which is preliminary data.</text>
</comment>
<dbReference type="InterPro" id="IPR036390">
    <property type="entry name" value="WH_DNA-bd_sf"/>
</dbReference>
<dbReference type="CDD" id="cd24076">
    <property type="entry name" value="ASKHA_ATPase_ROK_BsXylR-like"/>
    <property type="match status" value="1"/>
</dbReference>
<dbReference type="EMBL" id="BOON01000001">
    <property type="protein sequence ID" value="GII20489.1"/>
    <property type="molecule type" value="Genomic_DNA"/>
</dbReference>
<accession>A0A8J3T8Z7</accession>
<dbReference type="AlphaFoldDB" id="A0A8J3T8Z7"/>
<dbReference type="InterPro" id="IPR043129">
    <property type="entry name" value="ATPase_NBD"/>
</dbReference>
<organism evidence="2 3">
    <name type="scientific">Planosporangium mesophilum</name>
    <dbReference type="NCBI Taxonomy" id="689768"/>
    <lineage>
        <taxon>Bacteria</taxon>
        <taxon>Bacillati</taxon>
        <taxon>Actinomycetota</taxon>
        <taxon>Actinomycetes</taxon>
        <taxon>Micromonosporales</taxon>
        <taxon>Micromonosporaceae</taxon>
        <taxon>Planosporangium</taxon>
    </lineage>
</organism>
<sequence length="394" mass="40764">MTAERVDAGALWDRILAGNARRVAEILRAYGPRTRSELVTLTGLSRPTVTAGLAELTGADLVTEELSSAARPAGGRPAAVVRLTRAAGLALGVDVGRRHVRVAVADLGHTILTERATRLDRDADDHPYEVLDVATALVDHALEATSATRRDVVGVGLGIPAPITRQGRIGSAALLPAWAELAPGEELAARLDLQVRVENDANLGALAEYLWGAGRGCVDFVYVKLATGIGAGIVLDGRLYRGAAGTAGELGHVTLDARGPLCRCGNRGCLELTAGGRALLENARLTRPDLADLGELVRLAADGDPGCRRLLIDAGTQLGYALGGLVNLINPARIVLGGELRGGAPLMREPLRRGLADTAMAAPVHAVQVVSAQLEQRASALGGVTLALGVVSAS</sequence>
<dbReference type="Proteomes" id="UP000599074">
    <property type="component" value="Unassembled WGS sequence"/>
</dbReference>
<name>A0A8J3T8Z7_9ACTN</name>
<proteinExistence type="inferred from homology"/>
<reference evidence="2" key="1">
    <citation type="submission" date="2021-01" db="EMBL/GenBank/DDBJ databases">
        <title>Whole genome shotgun sequence of Planosporangium mesophilum NBRC 109066.</title>
        <authorList>
            <person name="Komaki H."/>
            <person name="Tamura T."/>
        </authorList>
    </citation>
    <scope>NUCLEOTIDE SEQUENCE</scope>
    <source>
        <strain evidence="2">NBRC 109066</strain>
    </source>
</reference>
<gene>
    <name evidence="2" type="ORF">Pme01_00860</name>
</gene>
<dbReference type="InterPro" id="IPR000600">
    <property type="entry name" value="ROK"/>
</dbReference>
<dbReference type="RefSeq" id="WP_168113209.1">
    <property type="nucleotide sequence ID" value="NZ_BOON01000001.1"/>
</dbReference>
<comment type="similarity">
    <text evidence="1">Belongs to the ROK (NagC/XylR) family.</text>
</comment>
<dbReference type="Pfam" id="PF00480">
    <property type="entry name" value="ROK"/>
    <property type="match status" value="1"/>
</dbReference>
<dbReference type="Gene3D" id="1.10.10.10">
    <property type="entry name" value="Winged helix-like DNA-binding domain superfamily/Winged helix DNA-binding domain"/>
    <property type="match status" value="1"/>
</dbReference>
<protein>
    <submittedName>
        <fullName evidence="2">Transcriptional regulator</fullName>
    </submittedName>
</protein>
<evidence type="ECO:0000256" key="1">
    <source>
        <dbReference type="ARBA" id="ARBA00006479"/>
    </source>
</evidence>
<dbReference type="SUPFAM" id="SSF46785">
    <property type="entry name" value="Winged helix' DNA-binding domain"/>
    <property type="match status" value="1"/>
</dbReference>
<dbReference type="InterPro" id="IPR036388">
    <property type="entry name" value="WH-like_DNA-bd_sf"/>
</dbReference>
<dbReference type="PANTHER" id="PTHR18964">
    <property type="entry name" value="ROK (REPRESSOR, ORF, KINASE) FAMILY"/>
    <property type="match status" value="1"/>
</dbReference>
<keyword evidence="3" id="KW-1185">Reference proteome</keyword>
<dbReference type="InterPro" id="IPR049874">
    <property type="entry name" value="ROK_cs"/>
</dbReference>
<dbReference type="PANTHER" id="PTHR18964:SF173">
    <property type="entry name" value="GLUCOKINASE"/>
    <property type="match status" value="1"/>
</dbReference>
<dbReference type="PROSITE" id="PS01125">
    <property type="entry name" value="ROK"/>
    <property type="match status" value="1"/>
</dbReference>
<evidence type="ECO:0000313" key="2">
    <source>
        <dbReference type="EMBL" id="GII20489.1"/>
    </source>
</evidence>
<dbReference type="Gene3D" id="3.30.420.40">
    <property type="match status" value="2"/>
</dbReference>
<evidence type="ECO:0000313" key="3">
    <source>
        <dbReference type="Proteomes" id="UP000599074"/>
    </source>
</evidence>
<dbReference type="SUPFAM" id="SSF53067">
    <property type="entry name" value="Actin-like ATPase domain"/>
    <property type="match status" value="1"/>
</dbReference>